<comment type="caution">
    <text evidence="1">The sequence shown here is derived from an EMBL/GenBank/DDBJ whole genome shotgun (WGS) entry which is preliminary data.</text>
</comment>
<accession>A0A438KEI9</accession>
<gene>
    <name evidence="1" type="ORF">CK203_004959</name>
</gene>
<evidence type="ECO:0000313" key="2">
    <source>
        <dbReference type="Proteomes" id="UP000288805"/>
    </source>
</evidence>
<sequence>MKVKIQDMETENDKVAKKDFFDLLDISTEVGVDVYEYYLKKFILIVLAKTQEIHFYKELLNHQTLLSPLLTPRVLNIVADLVLLVLPLSVMMVQEERGPMMVDTLEMMEMILDNNNKADNH</sequence>
<organism evidence="1 2">
    <name type="scientific">Vitis vinifera</name>
    <name type="common">Grape</name>
    <dbReference type="NCBI Taxonomy" id="29760"/>
    <lineage>
        <taxon>Eukaryota</taxon>
        <taxon>Viridiplantae</taxon>
        <taxon>Streptophyta</taxon>
        <taxon>Embryophyta</taxon>
        <taxon>Tracheophyta</taxon>
        <taxon>Spermatophyta</taxon>
        <taxon>Magnoliopsida</taxon>
        <taxon>eudicotyledons</taxon>
        <taxon>Gunneridae</taxon>
        <taxon>Pentapetalae</taxon>
        <taxon>rosids</taxon>
        <taxon>Vitales</taxon>
        <taxon>Vitaceae</taxon>
        <taxon>Viteae</taxon>
        <taxon>Vitis</taxon>
    </lineage>
</organism>
<protein>
    <submittedName>
        <fullName evidence="1">Uncharacterized protein</fullName>
    </submittedName>
</protein>
<name>A0A438KEI9_VITVI</name>
<dbReference type="EMBL" id="QGNW01000008">
    <property type="protein sequence ID" value="RVX19633.1"/>
    <property type="molecule type" value="Genomic_DNA"/>
</dbReference>
<dbReference type="Proteomes" id="UP000288805">
    <property type="component" value="Unassembled WGS sequence"/>
</dbReference>
<proteinExistence type="predicted"/>
<dbReference type="AlphaFoldDB" id="A0A438KEI9"/>
<evidence type="ECO:0000313" key="1">
    <source>
        <dbReference type="EMBL" id="RVX19633.1"/>
    </source>
</evidence>
<reference evidence="1 2" key="1">
    <citation type="journal article" date="2018" name="PLoS Genet.">
        <title>Population sequencing reveals clonal diversity and ancestral inbreeding in the grapevine cultivar Chardonnay.</title>
        <authorList>
            <person name="Roach M.J."/>
            <person name="Johnson D.L."/>
            <person name="Bohlmann J."/>
            <person name="van Vuuren H.J."/>
            <person name="Jones S.J."/>
            <person name="Pretorius I.S."/>
            <person name="Schmidt S.A."/>
            <person name="Borneman A.R."/>
        </authorList>
    </citation>
    <scope>NUCLEOTIDE SEQUENCE [LARGE SCALE GENOMIC DNA]</scope>
    <source>
        <strain evidence="2">cv. Chardonnay</strain>
        <tissue evidence="1">Leaf</tissue>
    </source>
</reference>